<evidence type="ECO:0000259" key="3">
    <source>
        <dbReference type="PROSITE" id="PS50837"/>
    </source>
</evidence>
<dbReference type="InterPro" id="IPR007111">
    <property type="entry name" value="NACHT_NTPase"/>
</dbReference>
<dbReference type="InterPro" id="IPR027417">
    <property type="entry name" value="P-loop_NTPase"/>
</dbReference>
<accession>A0ABP0L6Y5</accession>
<dbReference type="SUPFAM" id="SSF52540">
    <property type="entry name" value="P-loop containing nucleoside triphosphate hydrolases"/>
    <property type="match status" value="1"/>
</dbReference>
<comment type="caution">
    <text evidence="4">The sequence shown here is derived from an EMBL/GenBank/DDBJ whole genome shotgun (WGS) entry which is preliminary data.</text>
</comment>
<dbReference type="Gene3D" id="3.80.10.10">
    <property type="entry name" value="Ribonuclease Inhibitor"/>
    <property type="match status" value="3"/>
</dbReference>
<dbReference type="SUPFAM" id="SSF52047">
    <property type="entry name" value="RNI-like"/>
    <property type="match status" value="3"/>
</dbReference>
<evidence type="ECO:0000256" key="1">
    <source>
        <dbReference type="ARBA" id="ARBA00022741"/>
    </source>
</evidence>
<evidence type="ECO:0000256" key="2">
    <source>
        <dbReference type="ARBA" id="ARBA00022840"/>
    </source>
</evidence>
<name>A0ABP0L6Y5_9DINO</name>
<dbReference type="PANTHER" id="PTHR24112">
    <property type="entry name" value="LEUCINE-RICH REPEAT, ISOFORM F-RELATED"/>
    <property type="match status" value="1"/>
</dbReference>
<dbReference type="InterPro" id="IPR032675">
    <property type="entry name" value="LRR_dom_sf"/>
</dbReference>
<dbReference type="PROSITE" id="PS50837">
    <property type="entry name" value="NACHT"/>
    <property type="match status" value="1"/>
</dbReference>
<evidence type="ECO:0000313" key="5">
    <source>
        <dbReference type="Proteomes" id="UP001642464"/>
    </source>
</evidence>
<dbReference type="Proteomes" id="UP001642464">
    <property type="component" value="Unassembled WGS sequence"/>
</dbReference>
<protein>
    <recommendedName>
        <fullName evidence="3">NACHT domain-containing protein</fullName>
    </recommendedName>
</protein>
<feature type="domain" description="NACHT" evidence="3">
    <location>
        <begin position="140"/>
        <end position="232"/>
    </location>
</feature>
<sequence length="1580" mass="176658">MDQEAVHRRIDRLRERYRRYAEVEHGTIINPITGEEVDIMQQCVNLQLETGQNHHEVGDTDAYREVISDFAEELWQGMPAWTALDGDDIQQGMIHRVNREDEHGLVTYDFQYSKTVTEGGKSVSKAFIVKDRPRREIKTRQLLVKGDPAGGKTTFAKQLLTWIMRSPDTKWLVPVMVRTIDLVRSHQDFAEETDMVSQYLTMVYEDSEHWELIGLARENGRLLVILDGFDEAGFLERELAQEISMKLNNEVFLIVTSREMSGYLTGPDFARFRSVRVKELNETQRRQVIQRRLGDPQVVEAFCNQLTLNPALCTMTRNPLLLNVTLSVYETAGQLGAGSLNRGKVYGLALDGMLKNLEHAKAVSSTSRVVTASTLREVLKSIAFLAHSDRNGRGVRDFRRELVHRAIDCCQLGASFDLSHWNEIEDLIKKGRLPLLTWFSESGNDTFRFAHLTFQEFLCAEHCLQMCQEREDFVFTLRDLICPDQPQQIIERGWWQQSIQMFCDLAVASNARENGQCWGSVLGECLLQLGRFNRQTHTENGHVSSYVETPASPASDSDSLRHFVPLRRAQRRRVVEPKTVDFLHLVNDTNILTVLSMLRDSDTVEHLKLGGGLSSSGIATIRTLQVSKLKGLYVNQNYIGPDGCVAIADFMRKTNTPLEVLELVNNVICQGAAKENMLPVSRRNPPSGYYDSYHQELSGLKELLEVIRDHPTMRILDVRGNFLPLQAGTLLAEVVCGQNRLESVCGVDVPALKSQSLTVFKLHNDAYFFNAEYHARQDAPFLSTGGAYFLVQLLLRFPSPRLTTLQLSNQALASDMAGVVQLYDELGQALESSRLHFLDLSGFWDSGAAAGAALGTHLAKIDTLQTIKVGTGMLDLQMIRSKGQSGGPEELKLGTSRMRDCGAGIISQCLPPNVTKINLAGAGVGANGYKILSQCPSLQQIDGVDLSAFKESTTELDFSQHPAVASGSVAAIIARTVLTPRLQRLNLSGCNLTSKSHVHPLTPVAGGSGGIGCNGGCDCRTFEGTNAYKHCADCDLDFCSTCCMSECPMISLAESLQRLPHLVSLKLSDVSFQGGKMGPVRSHLDIEGYRVLGQALREHPNIIDLDLGKNYFHGQGFPYLLQGVVEMKALQTITLGSTPLCFRELLSSEVLEVSDTWLPVEVLLLCMAIRKNHQLRQLHLPKAHSDLKIDVVRSLVDSLRELQLHCEPLELLAISNLQLHLKSLADGSIDSLDLSCSQRINRSALAPLMVFILEHSSGLTSVDFRQNDFGLEVEHLVDAVLSLEKRGLRFYNGIPLQGTAEVFSMEGRQVMPHGTCVFASSFLPRQTGLRHLDLQRCGLDARALSAVLMTVLQIQSVTFLDISGQPLKKAGMEHLASFLRQDKKLQTLRAQNIQTPSYYTAEMLDFTKAMEVNSTLATLDLRGNSLHSGIVSRLQRTMEEKRSVVPLPFDAKICFLLCNRRLPYHLQLPEVAQVYEVSRLFTGGAYSPLFMIFQFCGQPRTLLLDEVQDEPMEPADTAWRPWNRLHIDHQNMGPTVAFTVGQVRRGRLIPDSDDEFEAEDFHNQRYWTINSSEEEEMVDD</sequence>
<reference evidence="4 5" key="1">
    <citation type="submission" date="2024-02" db="EMBL/GenBank/DDBJ databases">
        <authorList>
            <person name="Chen Y."/>
            <person name="Shah S."/>
            <person name="Dougan E. K."/>
            <person name="Thang M."/>
            <person name="Chan C."/>
        </authorList>
    </citation>
    <scope>NUCLEOTIDE SEQUENCE [LARGE SCALE GENOMIC DNA]</scope>
</reference>
<keyword evidence="2" id="KW-0067">ATP-binding</keyword>
<dbReference type="InterPro" id="IPR051279">
    <property type="entry name" value="PP1-Reg/Actin-Interact_Protein"/>
</dbReference>
<gene>
    <name evidence="4" type="ORF">SCF082_LOCUS21063</name>
</gene>
<keyword evidence="5" id="KW-1185">Reference proteome</keyword>
<organism evidence="4 5">
    <name type="scientific">Durusdinium trenchii</name>
    <dbReference type="NCBI Taxonomy" id="1381693"/>
    <lineage>
        <taxon>Eukaryota</taxon>
        <taxon>Sar</taxon>
        <taxon>Alveolata</taxon>
        <taxon>Dinophyceae</taxon>
        <taxon>Suessiales</taxon>
        <taxon>Symbiodiniaceae</taxon>
        <taxon>Durusdinium</taxon>
    </lineage>
</organism>
<keyword evidence="1" id="KW-0547">Nucleotide-binding</keyword>
<dbReference type="Pfam" id="PF05729">
    <property type="entry name" value="NACHT"/>
    <property type="match status" value="1"/>
</dbReference>
<dbReference type="Gene3D" id="3.40.50.300">
    <property type="entry name" value="P-loop containing nucleotide triphosphate hydrolases"/>
    <property type="match status" value="1"/>
</dbReference>
<evidence type="ECO:0000313" key="4">
    <source>
        <dbReference type="EMBL" id="CAK9034916.1"/>
    </source>
</evidence>
<proteinExistence type="predicted"/>
<dbReference type="EMBL" id="CAXAMM010014891">
    <property type="protein sequence ID" value="CAK9034916.1"/>
    <property type="molecule type" value="Genomic_DNA"/>
</dbReference>